<evidence type="ECO:0000313" key="1">
    <source>
        <dbReference type="EMBL" id="RNM10466.1"/>
    </source>
</evidence>
<evidence type="ECO:0000313" key="2">
    <source>
        <dbReference type="Proteomes" id="UP000271222"/>
    </source>
</evidence>
<dbReference type="RefSeq" id="WP_058907446.1">
    <property type="nucleotide sequence ID" value="NZ_QKYS01000003.1"/>
</dbReference>
<dbReference type="EMBL" id="RJTL01000004">
    <property type="protein sequence ID" value="RNM10466.1"/>
    <property type="molecule type" value="Genomic_DNA"/>
</dbReference>
<name>A0A454TXK3_9RALS</name>
<dbReference type="InterPro" id="IPR025534">
    <property type="entry name" value="DUF4420"/>
</dbReference>
<sequence length="101" mass="11150">MDAVIDLLRRDAAALDIFMTKMVSMGWTDEMRSTGELLRFLVRGASIYAVDDTFPRLPDSFTPPSGVVAVKYTIDLANLPALGTEEAMEIIRNSNLCQVLP</sequence>
<protein>
    <submittedName>
        <fullName evidence="1">PD-(D/E)XK motif protein</fullName>
    </submittedName>
</protein>
<accession>A0A454TXK3</accession>
<proteinExistence type="predicted"/>
<reference evidence="1 2" key="1">
    <citation type="submission" date="2018-10" db="EMBL/GenBank/DDBJ databases">
        <title>Draft Genome Sequence of Ralstonia pseudosolanacearum (R. solanacearum phylotype I) Strain Tg03 Isolated from Luffa cylindrica in China.</title>
        <authorList>
            <person name="Yuan G.-Q."/>
            <person name="Li Q.-Q."/>
            <person name="Zhang Y.-W."/>
        </authorList>
    </citation>
    <scope>NUCLEOTIDE SEQUENCE [LARGE SCALE GENOMIC DNA]</scope>
    <source>
        <strain evidence="1 2">Tg03</strain>
    </source>
</reference>
<gene>
    <name evidence="1" type="ORF">EGA29_04320</name>
</gene>
<dbReference type="Pfam" id="PF14390">
    <property type="entry name" value="DUF4420"/>
    <property type="match status" value="1"/>
</dbReference>
<dbReference type="AlphaFoldDB" id="A0A454TXK3"/>
<dbReference type="Proteomes" id="UP000271222">
    <property type="component" value="Unassembled WGS sequence"/>
</dbReference>
<comment type="caution">
    <text evidence="1">The sequence shown here is derived from an EMBL/GenBank/DDBJ whole genome shotgun (WGS) entry which is preliminary data.</text>
</comment>
<organism evidence="1 2">
    <name type="scientific">Ralstonia pseudosolanacearum</name>
    <dbReference type="NCBI Taxonomy" id="1310165"/>
    <lineage>
        <taxon>Bacteria</taxon>
        <taxon>Pseudomonadati</taxon>
        <taxon>Pseudomonadota</taxon>
        <taxon>Betaproteobacteria</taxon>
        <taxon>Burkholderiales</taxon>
        <taxon>Burkholderiaceae</taxon>
        <taxon>Ralstonia</taxon>
        <taxon>Ralstonia solanacearum species complex</taxon>
    </lineage>
</organism>